<dbReference type="Proteomes" id="UP000009223">
    <property type="component" value="Chromosome"/>
</dbReference>
<accession>F5YQ94</accession>
<gene>
    <name evidence="1" type="ordered locus">TREPR_3748</name>
</gene>
<dbReference type="EMBL" id="CP001843">
    <property type="protein sequence ID" value="AEF84331.1"/>
    <property type="molecule type" value="Genomic_DNA"/>
</dbReference>
<dbReference type="AlphaFoldDB" id="F5YQ94"/>
<name>F5YQ94_TREPZ</name>
<organism evidence="1 2">
    <name type="scientific">Treponema primitia (strain ATCC BAA-887 / DSM 12427 / ZAS-2)</name>
    <dbReference type="NCBI Taxonomy" id="545694"/>
    <lineage>
        <taxon>Bacteria</taxon>
        <taxon>Pseudomonadati</taxon>
        <taxon>Spirochaetota</taxon>
        <taxon>Spirochaetia</taxon>
        <taxon>Spirochaetales</taxon>
        <taxon>Treponemataceae</taxon>
        <taxon>Treponema</taxon>
    </lineage>
</organism>
<protein>
    <submittedName>
        <fullName evidence="1">Filamentation induced by cAMP protein Fic</fullName>
    </submittedName>
</protein>
<reference evidence="1 2" key="2">
    <citation type="journal article" date="2011" name="ISME J.">
        <title>RNA-seq reveals cooperative metabolic interactions between two termite-gut spirochete species in co-culture.</title>
        <authorList>
            <person name="Rosenthal A.Z."/>
            <person name="Matson E.G."/>
            <person name="Eldar A."/>
            <person name="Leadbetter J.R."/>
        </authorList>
    </citation>
    <scope>NUCLEOTIDE SEQUENCE [LARGE SCALE GENOMIC DNA]</scope>
    <source>
        <strain evidence="2">ATCC BAA-887 / DSM 12427 / ZAS-2</strain>
    </source>
</reference>
<dbReference type="HOGENOM" id="CLU_2774765_0_0_12"/>
<dbReference type="KEGG" id="tpi:TREPR_3748"/>
<reference evidence="2" key="1">
    <citation type="submission" date="2009-12" db="EMBL/GenBank/DDBJ databases">
        <title>Complete sequence of Treponema primitia strain ZAS-2.</title>
        <authorList>
            <person name="Tetu S.G."/>
            <person name="Matson E."/>
            <person name="Ren Q."/>
            <person name="Seshadri R."/>
            <person name="Elbourne L."/>
            <person name="Hassan K.A."/>
            <person name="Durkin A."/>
            <person name="Radune D."/>
            <person name="Mohamoud Y."/>
            <person name="Shay R."/>
            <person name="Jin S."/>
            <person name="Zhang X."/>
            <person name="Lucey K."/>
            <person name="Ballor N.R."/>
            <person name="Ottesen E."/>
            <person name="Rosenthal R."/>
            <person name="Allen A."/>
            <person name="Leadbetter J.R."/>
            <person name="Paulsen I.T."/>
        </authorList>
    </citation>
    <scope>NUCLEOTIDE SEQUENCE [LARGE SCALE GENOMIC DNA]</scope>
    <source>
        <strain evidence="2">ATCC BAA-887 / DSM 12427 / ZAS-2</strain>
    </source>
</reference>
<keyword evidence="2" id="KW-1185">Reference proteome</keyword>
<proteinExistence type="predicted"/>
<evidence type="ECO:0000313" key="1">
    <source>
        <dbReference type="EMBL" id="AEF84331.1"/>
    </source>
</evidence>
<evidence type="ECO:0000313" key="2">
    <source>
        <dbReference type="Proteomes" id="UP000009223"/>
    </source>
</evidence>
<sequence length="69" mass="8064">MPFRSYSLSAKIMRRRKDYYLILEDVQSLRAIKATAFREIEDMHSKGLLTRLGSERSVRYELDGGVNQP</sequence>